<dbReference type="GO" id="GO:0015171">
    <property type="term" value="F:amino acid transmembrane transporter activity"/>
    <property type="evidence" value="ECO:0007669"/>
    <property type="project" value="TreeGrafter"/>
</dbReference>
<keyword evidence="2" id="KW-1003">Cell membrane</keyword>
<evidence type="ECO:0000256" key="2">
    <source>
        <dbReference type="ARBA" id="ARBA00022475"/>
    </source>
</evidence>
<evidence type="ECO:0000313" key="7">
    <source>
        <dbReference type="EMBL" id="TSD15675.1"/>
    </source>
</evidence>
<dbReference type="PANTHER" id="PTHR30086:SF20">
    <property type="entry name" value="ARGININE EXPORTER PROTEIN ARGO-RELATED"/>
    <property type="match status" value="1"/>
</dbReference>
<dbReference type="EMBL" id="QMDX01000001">
    <property type="protein sequence ID" value="TSD15675.1"/>
    <property type="molecule type" value="Genomic_DNA"/>
</dbReference>
<dbReference type="GO" id="GO:0005886">
    <property type="term" value="C:plasma membrane"/>
    <property type="evidence" value="ECO:0007669"/>
    <property type="project" value="UniProtKB-SubCell"/>
</dbReference>
<dbReference type="RefSeq" id="WP_144260150.1">
    <property type="nucleotide sequence ID" value="NZ_QMDX01000001.1"/>
</dbReference>
<evidence type="ECO:0000256" key="3">
    <source>
        <dbReference type="ARBA" id="ARBA00022692"/>
    </source>
</evidence>
<feature type="transmembrane region" description="Helical" evidence="6">
    <location>
        <begin position="75"/>
        <end position="93"/>
    </location>
</feature>
<dbReference type="OrthoDB" id="202606at2157"/>
<evidence type="ECO:0000313" key="8">
    <source>
        <dbReference type="Proteomes" id="UP000319894"/>
    </source>
</evidence>
<feature type="transmembrane region" description="Helical" evidence="6">
    <location>
        <begin position="155"/>
        <end position="175"/>
    </location>
</feature>
<name>A0A554NEC4_9EURY</name>
<proteinExistence type="predicted"/>
<evidence type="ECO:0000256" key="5">
    <source>
        <dbReference type="ARBA" id="ARBA00023136"/>
    </source>
</evidence>
<dbReference type="AlphaFoldDB" id="A0A554NEC4"/>
<dbReference type="Proteomes" id="UP000319894">
    <property type="component" value="Unassembled WGS sequence"/>
</dbReference>
<dbReference type="InterPro" id="IPR001123">
    <property type="entry name" value="LeuE-type"/>
</dbReference>
<dbReference type="PIRSF" id="PIRSF006324">
    <property type="entry name" value="LeuE"/>
    <property type="match status" value="1"/>
</dbReference>
<gene>
    <name evidence="7" type="ORF">DP107_00345</name>
</gene>
<accession>A0A554NEC4</accession>
<dbReference type="PANTHER" id="PTHR30086">
    <property type="entry name" value="ARGININE EXPORTER PROTEIN ARGO"/>
    <property type="match status" value="1"/>
</dbReference>
<dbReference type="Pfam" id="PF01810">
    <property type="entry name" value="LysE"/>
    <property type="match status" value="1"/>
</dbReference>
<evidence type="ECO:0000256" key="6">
    <source>
        <dbReference type="SAM" id="Phobius"/>
    </source>
</evidence>
<keyword evidence="8" id="KW-1185">Reference proteome</keyword>
<dbReference type="InParanoid" id="A0A554NEC4"/>
<comment type="caution">
    <text evidence="7">The sequence shown here is derived from an EMBL/GenBank/DDBJ whole genome shotgun (WGS) entry which is preliminary data.</text>
</comment>
<sequence>MTAGPPTAFLLAAGALVLAPGPDTFYVLDRGLGGARRRVGLAAAAGVTTGILVHTAGVVLGLAALLRASPAAYDLLRYVGAAYLLALGAHTLWRLAARGPEAVVADRPDAARDGESTGAVPAYLEGVAVNVLNPKVAVFFLAFLPQFAGPAAADLAVHGGWYAVLTMTYLGAVALSTHRARALLTGRPRVAGGLRALSGLVLAGFGVELALLGVL</sequence>
<keyword evidence="5 6" id="KW-0472">Membrane</keyword>
<keyword evidence="4 6" id="KW-1133">Transmembrane helix</keyword>
<organism evidence="7 8">
    <name type="scientific">Haloglomus irregulare</name>
    <dbReference type="NCBI Taxonomy" id="2234134"/>
    <lineage>
        <taxon>Archaea</taxon>
        <taxon>Methanobacteriati</taxon>
        <taxon>Methanobacteriota</taxon>
        <taxon>Stenosarchaea group</taxon>
        <taxon>Halobacteria</taxon>
        <taxon>Halobacteriales</taxon>
        <taxon>Natronomonadaceae</taxon>
        <taxon>Haloglomus</taxon>
    </lineage>
</organism>
<reference evidence="7 8" key="1">
    <citation type="submission" date="2018-06" db="EMBL/GenBank/DDBJ databases">
        <title>Natronomonas sp. F16-60 a new haloarchaeon isolated from a solar saltern of Isla Cristina, Huelva, Spain.</title>
        <authorList>
            <person name="Duran-Viseras A."/>
            <person name="Sanchez-Porro C."/>
            <person name="Ventosa A."/>
        </authorList>
    </citation>
    <scope>NUCLEOTIDE SEQUENCE [LARGE SCALE GENOMIC DNA]</scope>
    <source>
        <strain evidence="7 8">F16-60</strain>
    </source>
</reference>
<protein>
    <submittedName>
        <fullName evidence="7">LysE family translocator</fullName>
    </submittedName>
</protein>
<evidence type="ECO:0000256" key="4">
    <source>
        <dbReference type="ARBA" id="ARBA00022989"/>
    </source>
</evidence>
<keyword evidence="3 6" id="KW-0812">Transmembrane</keyword>
<comment type="subcellular location">
    <subcellularLocation>
        <location evidence="1">Cell membrane</location>
        <topology evidence="1">Multi-pass membrane protein</topology>
    </subcellularLocation>
</comment>
<feature type="transmembrane region" description="Helical" evidence="6">
    <location>
        <begin position="41"/>
        <end position="63"/>
    </location>
</feature>
<evidence type="ECO:0000256" key="1">
    <source>
        <dbReference type="ARBA" id="ARBA00004651"/>
    </source>
</evidence>
<feature type="transmembrane region" description="Helical" evidence="6">
    <location>
        <begin position="196"/>
        <end position="214"/>
    </location>
</feature>